<name>A0ABR0MET6_GOSAR</name>
<keyword evidence="2" id="KW-1185">Reference proteome</keyword>
<evidence type="ECO:0000313" key="2">
    <source>
        <dbReference type="Proteomes" id="UP001358586"/>
    </source>
</evidence>
<evidence type="ECO:0000313" key="1">
    <source>
        <dbReference type="EMBL" id="KAK5771733.1"/>
    </source>
</evidence>
<comment type="caution">
    <text evidence="1">The sequence shown here is derived from an EMBL/GenBank/DDBJ whole genome shotgun (WGS) entry which is preliminary data.</text>
</comment>
<dbReference type="Proteomes" id="UP001358586">
    <property type="component" value="Chromosome 13"/>
</dbReference>
<protein>
    <submittedName>
        <fullName evidence="1">Uncharacterized protein</fullName>
    </submittedName>
</protein>
<reference evidence="1 2" key="1">
    <citation type="submission" date="2023-03" db="EMBL/GenBank/DDBJ databases">
        <title>WGS of Gossypium arboreum.</title>
        <authorList>
            <person name="Yu D."/>
        </authorList>
    </citation>
    <scope>NUCLEOTIDE SEQUENCE [LARGE SCALE GENOMIC DNA]</scope>
    <source>
        <tissue evidence="1">Leaf</tissue>
    </source>
</reference>
<proteinExistence type="predicted"/>
<gene>
    <name evidence="1" type="ORF">PVK06_047975</name>
</gene>
<organism evidence="1 2">
    <name type="scientific">Gossypium arboreum</name>
    <name type="common">Tree cotton</name>
    <name type="synonym">Gossypium nanking</name>
    <dbReference type="NCBI Taxonomy" id="29729"/>
    <lineage>
        <taxon>Eukaryota</taxon>
        <taxon>Viridiplantae</taxon>
        <taxon>Streptophyta</taxon>
        <taxon>Embryophyta</taxon>
        <taxon>Tracheophyta</taxon>
        <taxon>Spermatophyta</taxon>
        <taxon>Magnoliopsida</taxon>
        <taxon>eudicotyledons</taxon>
        <taxon>Gunneridae</taxon>
        <taxon>Pentapetalae</taxon>
        <taxon>rosids</taxon>
        <taxon>malvids</taxon>
        <taxon>Malvales</taxon>
        <taxon>Malvaceae</taxon>
        <taxon>Malvoideae</taxon>
        <taxon>Gossypium</taxon>
    </lineage>
</organism>
<dbReference type="PANTHER" id="PTHR48200">
    <property type="entry name" value="PROTEIN, PUTATIVE-RELATED"/>
    <property type="match status" value="1"/>
</dbReference>
<sequence>MTYGLAQCEFSYKGDHYKKKVWEIPDTRKQTRWIKRLAVGSMTTPEYNG</sequence>
<dbReference type="EMBL" id="JARKNE010000013">
    <property type="protein sequence ID" value="KAK5771733.1"/>
    <property type="molecule type" value="Genomic_DNA"/>
</dbReference>
<accession>A0ABR0MET6</accession>
<dbReference type="PANTHER" id="PTHR48200:SF1">
    <property type="entry name" value="AMINOTRANSFERASE-LIKE PLANT MOBILE DOMAIN-CONTAINING PROTEIN"/>
    <property type="match status" value="1"/>
</dbReference>